<evidence type="ECO:0000256" key="1">
    <source>
        <dbReference type="SAM" id="Phobius"/>
    </source>
</evidence>
<proteinExistence type="predicted"/>
<dbReference type="AlphaFoldDB" id="A0A4Q7JBQ7"/>
<organism evidence="2 3">
    <name type="scientific">Amycolatopsis suaedae</name>
    <dbReference type="NCBI Taxonomy" id="2510978"/>
    <lineage>
        <taxon>Bacteria</taxon>
        <taxon>Bacillati</taxon>
        <taxon>Actinomycetota</taxon>
        <taxon>Actinomycetes</taxon>
        <taxon>Pseudonocardiales</taxon>
        <taxon>Pseudonocardiaceae</taxon>
        <taxon>Amycolatopsis</taxon>
    </lineage>
</organism>
<keyword evidence="1" id="KW-0472">Membrane</keyword>
<feature type="transmembrane region" description="Helical" evidence="1">
    <location>
        <begin position="129"/>
        <end position="147"/>
    </location>
</feature>
<accession>A0A4Q7JBQ7</accession>
<dbReference type="EMBL" id="SFCC01000003">
    <property type="protein sequence ID" value="RZQ64528.1"/>
    <property type="molecule type" value="Genomic_DNA"/>
</dbReference>
<keyword evidence="3" id="KW-1185">Reference proteome</keyword>
<sequence length="156" mass="16577">MTWRQWLALAAGLLAVVSLFLPWTVLSAADPEVEAVLREMPESDVVRSVWLAGFFGWSPPFLLLATGVAVVLYGHRRAARVSGLPQVWLVLAILSLAMAVLGWLLIDTQFGAEQRGLLADAGVGIDAAAGRYLCLAAAVVSLVGAVLDSRRRPGNG</sequence>
<evidence type="ECO:0000313" key="3">
    <source>
        <dbReference type="Proteomes" id="UP000292003"/>
    </source>
</evidence>
<dbReference type="Proteomes" id="UP000292003">
    <property type="component" value="Unassembled WGS sequence"/>
</dbReference>
<feature type="transmembrane region" description="Helical" evidence="1">
    <location>
        <begin position="87"/>
        <end position="106"/>
    </location>
</feature>
<dbReference type="OrthoDB" id="3637581at2"/>
<reference evidence="2 3" key="1">
    <citation type="submission" date="2019-02" db="EMBL/GenBank/DDBJ databases">
        <title>Draft genome sequence of Amycolatopsis sp. 8-3EHSu isolated from roots of Suaeda maritima.</title>
        <authorList>
            <person name="Duangmal K."/>
            <person name="Chantavorakit T."/>
        </authorList>
    </citation>
    <scope>NUCLEOTIDE SEQUENCE [LARGE SCALE GENOMIC DNA]</scope>
    <source>
        <strain evidence="2 3">8-3EHSu</strain>
    </source>
</reference>
<dbReference type="RefSeq" id="WP_130474327.1">
    <property type="nucleotide sequence ID" value="NZ_SFCC01000003.1"/>
</dbReference>
<keyword evidence="1" id="KW-1133">Transmembrane helix</keyword>
<keyword evidence="1" id="KW-0812">Transmembrane</keyword>
<name>A0A4Q7JBQ7_9PSEU</name>
<protein>
    <submittedName>
        <fullName evidence="2">Uncharacterized protein</fullName>
    </submittedName>
</protein>
<comment type="caution">
    <text evidence="2">The sequence shown here is derived from an EMBL/GenBank/DDBJ whole genome shotgun (WGS) entry which is preliminary data.</text>
</comment>
<gene>
    <name evidence="2" type="ORF">EWH70_06300</name>
</gene>
<evidence type="ECO:0000313" key="2">
    <source>
        <dbReference type="EMBL" id="RZQ64528.1"/>
    </source>
</evidence>
<feature type="transmembrane region" description="Helical" evidence="1">
    <location>
        <begin position="51"/>
        <end position="75"/>
    </location>
</feature>